<feature type="region of interest" description="Disordered" evidence="1">
    <location>
        <begin position="101"/>
        <end position="128"/>
    </location>
</feature>
<protein>
    <submittedName>
        <fullName evidence="2">Uncharacterized protein</fullName>
    </submittedName>
</protein>
<comment type="caution">
    <text evidence="2">The sequence shown here is derived from an EMBL/GenBank/DDBJ whole genome shotgun (WGS) entry which is preliminary data.</text>
</comment>
<dbReference type="EMBL" id="CAKOAT010257376">
    <property type="protein sequence ID" value="CAH8359009.1"/>
    <property type="molecule type" value="Genomic_DNA"/>
</dbReference>
<organism evidence="2 3">
    <name type="scientific">Eruca vesicaria subsp. sativa</name>
    <name type="common">Garden rocket</name>
    <name type="synonym">Eruca sativa</name>
    <dbReference type="NCBI Taxonomy" id="29727"/>
    <lineage>
        <taxon>Eukaryota</taxon>
        <taxon>Viridiplantae</taxon>
        <taxon>Streptophyta</taxon>
        <taxon>Embryophyta</taxon>
        <taxon>Tracheophyta</taxon>
        <taxon>Spermatophyta</taxon>
        <taxon>Magnoliopsida</taxon>
        <taxon>eudicotyledons</taxon>
        <taxon>Gunneridae</taxon>
        <taxon>Pentapetalae</taxon>
        <taxon>rosids</taxon>
        <taxon>malvids</taxon>
        <taxon>Brassicales</taxon>
        <taxon>Brassicaceae</taxon>
        <taxon>Brassiceae</taxon>
        <taxon>Eruca</taxon>
    </lineage>
</organism>
<proteinExistence type="predicted"/>
<dbReference type="AlphaFoldDB" id="A0ABC8KPM6"/>
<keyword evidence="3" id="KW-1185">Reference proteome</keyword>
<feature type="region of interest" description="Disordered" evidence="1">
    <location>
        <begin position="1"/>
        <end position="28"/>
    </location>
</feature>
<name>A0ABC8KPM6_ERUVS</name>
<evidence type="ECO:0000313" key="2">
    <source>
        <dbReference type="EMBL" id="CAH8359009.1"/>
    </source>
</evidence>
<evidence type="ECO:0000256" key="1">
    <source>
        <dbReference type="SAM" id="MobiDB-lite"/>
    </source>
</evidence>
<dbReference type="Proteomes" id="UP001642260">
    <property type="component" value="Unassembled WGS sequence"/>
</dbReference>
<sequence length="148" mass="15673">MASISNCSSPSFSCPVNSSSSVMNSTSSLNAETMMVEASAQKNKDSFADQSIVGSLPHVASSISHDLNAVVEASPQEDVEELSCNPPNDFVPSIGEWAKPLAFAPPATPPTPATPLDFDPQDGSMSDATANLNMSRFQNFQDMEWKTA</sequence>
<gene>
    <name evidence="2" type="ORF">ERUC_LOCUS24765</name>
</gene>
<accession>A0ABC8KPM6</accession>
<reference evidence="2 3" key="1">
    <citation type="submission" date="2022-03" db="EMBL/GenBank/DDBJ databases">
        <authorList>
            <person name="Macdonald S."/>
            <person name="Ahmed S."/>
            <person name="Newling K."/>
        </authorList>
    </citation>
    <scope>NUCLEOTIDE SEQUENCE [LARGE SCALE GENOMIC DNA]</scope>
</reference>
<evidence type="ECO:0000313" key="3">
    <source>
        <dbReference type="Proteomes" id="UP001642260"/>
    </source>
</evidence>